<dbReference type="Pfam" id="PF00704">
    <property type="entry name" value="Glyco_hydro_18"/>
    <property type="match status" value="1"/>
</dbReference>
<dbReference type="SUPFAM" id="SSF51445">
    <property type="entry name" value="(Trans)glycosidases"/>
    <property type="match status" value="1"/>
</dbReference>
<sequence length="567" mass="63572">MKFILSIFYRLVSAHCLTLYLFLFSLCSFGGFVVENDHQDSIGFIKKIEEKLVHNDSLKRAQHFVHEEHKQTKGDKNYLYTVKESDSLTLAKPVKLHTSMHLAYEVLGWYPYWEKNFYENMSFSMLSTAAYFAYELNPKTGAAISLHDWKTTAMIDSAKHSGNSVLLTVTNFGKKNNKDFLSNSRAQAELISNVLELLKLRGANGICIDFEGIAKSEKDAYSSFITKLSTKLKSANKEYQVYITMPCVDWAKSLDFSALNSVVDRFIMMGYSYYGSFSKVAGPVAPNESGEIWEPYNLSNSIDTYIKDGVPANKLILALGYFGAVWETSSDEKAAKAKSFVGHRTYDYIRTKIKSPSKYDEVSQTVWQSYVTADGKSDVYRQCWYDNDSTLGLKIDLIKKKGLAGMGIWALGYDKGYSEMWNMIADRMTAEGSAPKDSLETGQVEKSDSESEKELSIWDKLGQVEASFAGLVKYKVTLAVLLFFVILFGGSGVIIAMFAPSNRDFFFGSTGRILLFSAVFLFVSLVLLRLIGFLADVQVAVVVGFISGVIALILFNKIFVRVNESKP</sequence>
<feature type="transmembrane region" description="Helical" evidence="1">
    <location>
        <begin position="511"/>
        <end position="531"/>
    </location>
</feature>
<evidence type="ECO:0000259" key="2">
    <source>
        <dbReference type="PROSITE" id="PS51910"/>
    </source>
</evidence>
<dbReference type="GO" id="GO:0005975">
    <property type="term" value="P:carbohydrate metabolic process"/>
    <property type="evidence" value="ECO:0007669"/>
    <property type="project" value="InterPro"/>
</dbReference>
<feature type="transmembrane region" description="Helical" evidence="1">
    <location>
        <begin position="476"/>
        <end position="499"/>
    </location>
</feature>
<dbReference type="PROSITE" id="PS51910">
    <property type="entry name" value="GH18_2"/>
    <property type="match status" value="1"/>
</dbReference>
<evidence type="ECO:0000313" key="3">
    <source>
        <dbReference type="EMBL" id="AEV32327.1"/>
    </source>
</evidence>
<dbReference type="Gene3D" id="3.10.50.10">
    <property type="match status" value="1"/>
</dbReference>
<dbReference type="PANTHER" id="PTHR46066">
    <property type="entry name" value="CHITINASE DOMAIN-CONTAINING PROTEIN 1 FAMILY MEMBER"/>
    <property type="match status" value="1"/>
</dbReference>
<keyword evidence="1" id="KW-1133">Transmembrane helix</keyword>
<dbReference type="InterPro" id="IPR029070">
    <property type="entry name" value="Chitinase_insertion_sf"/>
</dbReference>
<dbReference type="SMART" id="SM00636">
    <property type="entry name" value="Glyco_18"/>
    <property type="match status" value="1"/>
</dbReference>
<feature type="transmembrane region" description="Helical" evidence="1">
    <location>
        <begin position="12"/>
        <end position="34"/>
    </location>
</feature>
<name>G8R6Z2_OWEHD</name>
<dbReference type="eggNOG" id="COG3858">
    <property type="taxonomic scope" value="Bacteria"/>
</dbReference>
<dbReference type="HOGENOM" id="CLU_480477_0_0_10"/>
<dbReference type="Gene3D" id="3.20.20.80">
    <property type="entry name" value="Glycosidases"/>
    <property type="match status" value="1"/>
</dbReference>
<keyword evidence="1" id="KW-0472">Membrane</keyword>
<dbReference type="InterPro" id="IPR011583">
    <property type="entry name" value="Chitinase_II/V-like_cat"/>
</dbReference>
<dbReference type="Proteomes" id="UP000005631">
    <property type="component" value="Chromosome"/>
</dbReference>
<feature type="domain" description="GH18" evidence="2">
    <location>
        <begin position="104"/>
        <end position="431"/>
    </location>
</feature>
<keyword evidence="4" id="KW-1185">Reference proteome</keyword>
<dbReference type="AlphaFoldDB" id="G8R6Z2"/>
<dbReference type="PANTHER" id="PTHR46066:SF2">
    <property type="entry name" value="CHITINASE DOMAIN-CONTAINING PROTEIN 1"/>
    <property type="match status" value="1"/>
</dbReference>
<organism evidence="3 4">
    <name type="scientific">Owenweeksia hongkongensis (strain DSM 17368 / CIP 108786 / JCM 12287 / NRRL B-23963 / UST20020801)</name>
    <dbReference type="NCBI Taxonomy" id="926562"/>
    <lineage>
        <taxon>Bacteria</taxon>
        <taxon>Pseudomonadati</taxon>
        <taxon>Bacteroidota</taxon>
        <taxon>Flavobacteriia</taxon>
        <taxon>Flavobacteriales</taxon>
        <taxon>Owenweeksiaceae</taxon>
        <taxon>Owenweeksia</taxon>
    </lineage>
</organism>
<keyword evidence="1" id="KW-0812">Transmembrane</keyword>
<feature type="transmembrane region" description="Helical" evidence="1">
    <location>
        <begin position="537"/>
        <end position="560"/>
    </location>
</feature>
<reference evidence="3 4" key="1">
    <citation type="journal article" date="2012" name="Stand. Genomic Sci.">
        <title>Genome sequence of the orange-pigmented seawater bacterium Owenweeksia hongkongensis type strain (UST20020801(T)).</title>
        <authorList>
            <person name="Riedel T."/>
            <person name="Held B."/>
            <person name="Nolan M."/>
            <person name="Lucas S."/>
            <person name="Lapidus A."/>
            <person name="Tice H."/>
            <person name="Del Rio T.G."/>
            <person name="Cheng J.F."/>
            <person name="Han C."/>
            <person name="Tapia R."/>
            <person name="Goodwin L.A."/>
            <person name="Pitluck S."/>
            <person name="Liolios K."/>
            <person name="Mavromatis K."/>
            <person name="Pagani I."/>
            <person name="Ivanova N."/>
            <person name="Mikhailova N."/>
            <person name="Pati A."/>
            <person name="Chen A."/>
            <person name="Palaniappan K."/>
            <person name="Rohde M."/>
            <person name="Tindall B.J."/>
            <person name="Detter J.C."/>
            <person name="Goker M."/>
            <person name="Woyke T."/>
            <person name="Bristow J."/>
            <person name="Eisen J.A."/>
            <person name="Markowitz V."/>
            <person name="Hugenholtz P."/>
            <person name="Klenk H.P."/>
            <person name="Kyrpides N.C."/>
        </authorList>
    </citation>
    <scope>NUCLEOTIDE SEQUENCE</scope>
    <source>
        <strain evidence="4">DSM 17368 / JCM 12287 / NRRL B-23963</strain>
    </source>
</reference>
<dbReference type="InterPro" id="IPR001223">
    <property type="entry name" value="Glyco_hydro18_cat"/>
</dbReference>
<dbReference type="PATRIC" id="fig|926562.3.peg.1339"/>
<dbReference type="InterPro" id="IPR017853">
    <property type="entry name" value="GH"/>
</dbReference>
<dbReference type="KEGG" id="oho:Oweho_1328"/>
<dbReference type="GO" id="GO:0016787">
    <property type="term" value="F:hydrolase activity"/>
    <property type="evidence" value="ECO:0007669"/>
    <property type="project" value="UniProtKB-KW"/>
</dbReference>
<evidence type="ECO:0000256" key="1">
    <source>
        <dbReference type="SAM" id="Phobius"/>
    </source>
</evidence>
<proteinExistence type="predicted"/>
<keyword evidence="3" id="KW-0378">Hydrolase</keyword>
<dbReference type="GO" id="GO:0008061">
    <property type="term" value="F:chitin binding"/>
    <property type="evidence" value="ECO:0007669"/>
    <property type="project" value="InterPro"/>
</dbReference>
<dbReference type="EMBL" id="CP003156">
    <property type="protein sequence ID" value="AEV32327.1"/>
    <property type="molecule type" value="Genomic_DNA"/>
</dbReference>
<protein>
    <submittedName>
        <fullName evidence="3">Putative glycosyl hydrolase</fullName>
    </submittedName>
</protein>
<evidence type="ECO:0000313" key="4">
    <source>
        <dbReference type="Proteomes" id="UP000005631"/>
    </source>
</evidence>
<dbReference type="STRING" id="926562.Oweho_1328"/>
<gene>
    <name evidence="3" type="ordered locus">Oweho_1328</name>
</gene>
<accession>G8R6Z2</accession>